<keyword evidence="6" id="KW-1185">Reference proteome</keyword>
<organism evidence="5 6">
    <name type="scientific">Pan troglodytes</name>
    <name type="common">Chimpanzee</name>
    <dbReference type="NCBI Taxonomy" id="9598"/>
    <lineage>
        <taxon>Eukaryota</taxon>
        <taxon>Metazoa</taxon>
        <taxon>Chordata</taxon>
        <taxon>Craniata</taxon>
        <taxon>Vertebrata</taxon>
        <taxon>Euteleostomi</taxon>
        <taxon>Mammalia</taxon>
        <taxon>Eutheria</taxon>
        <taxon>Euarchontoglires</taxon>
        <taxon>Primates</taxon>
        <taxon>Haplorrhini</taxon>
        <taxon>Catarrhini</taxon>
        <taxon>Hominidae</taxon>
        <taxon>Pan</taxon>
    </lineage>
</organism>
<evidence type="ECO:0000313" key="5">
    <source>
        <dbReference type="Ensembl" id="ENSPTRP00000085133.1"/>
    </source>
</evidence>
<accession>A0A2I3T8C1</accession>
<reference evidence="5" key="2">
    <citation type="submission" date="2025-08" db="UniProtKB">
        <authorList>
            <consortium name="Ensembl"/>
        </authorList>
    </citation>
    <scope>IDENTIFICATION</scope>
</reference>
<evidence type="ECO:0000256" key="2">
    <source>
        <dbReference type="ARBA" id="ARBA00023002"/>
    </source>
</evidence>
<dbReference type="InterPro" id="IPR020631">
    <property type="entry name" value="THF_DH/CycHdrlase_NAD-bd_dom"/>
</dbReference>
<dbReference type="SUPFAM" id="SSF53223">
    <property type="entry name" value="Aminoacid dehydrogenase-like, N-terminal domain"/>
    <property type="match status" value="1"/>
</dbReference>
<evidence type="ECO:0000259" key="4">
    <source>
        <dbReference type="Pfam" id="PF02882"/>
    </source>
</evidence>
<dbReference type="InterPro" id="IPR036291">
    <property type="entry name" value="NAD(P)-bd_dom_sf"/>
</dbReference>
<keyword evidence="2" id="KW-0560">Oxidoreductase</keyword>
<sequence length="222" mass="23839">MAATSLMSALAARLLQPAHSCSLRLRPFHLAAVRNEAVVISGRKLAQQIKQEVRQEVEEWVASGNKRPHLSVILVGENPASHSYVLNKTRAAAAVGDATVTISHRYTPKEQLKKHTILADIVISAAGIPNLITADMIKEGAAVIDVGINRVHDPVTAKPKLVGDVDFEGVRQKAGYITPVPGGVGPMTVAMLMKNTIIAAKKVLRLEEREVLKSKELGVATN</sequence>
<dbReference type="InterPro" id="IPR046346">
    <property type="entry name" value="Aminoacid_DH-like_N_sf"/>
</dbReference>
<dbReference type="GO" id="GO:0004488">
    <property type="term" value="F:methylenetetrahydrofolate dehydrogenase (NADP+) activity"/>
    <property type="evidence" value="ECO:0007669"/>
    <property type="project" value="InterPro"/>
</dbReference>
<dbReference type="Ensembl" id="ENSPTRT00000085711.1">
    <property type="protein sequence ID" value="ENSPTRP00000085133.1"/>
    <property type="gene ID" value="ENSPTRG00000012081.3"/>
</dbReference>
<dbReference type="GeneTree" id="ENSGT00940000154863"/>
<reference evidence="5 6" key="1">
    <citation type="journal article" date="2005" name="Nature">
        <title>Initial sequence of the chimpanzee genome and comparison with the human genome.</title>
        <authorList>
            <consortium name="Chimpanzee sequencing and analysis consortium"/>
        </authorList>
    </citation>
    <scope>NUCLEOTIDE SEQUENCE [LARGE SCALE GENOMIC DNA]</scope>
</reference>
<dbReference type="InterPro" id="IPR020867">
    <property type="entry name" value="THF_DH/CycHdrlase_CS"/>
</dbReference>
<dbReference type="GO" id="GO:0016787">
    <property type="term" value="F:hydrolase activity"/>
    <property type="evidence" value="ECO:0007669"/>
    <property type="project" value="UniProtKB-KW"/>
</dbReference>
<protein>
    <recommendedName>
        <fullName evidence="4">Tetrahydrofolate dehydrogenase/cyclohydrolase NAD(P)-binding domain-containing protein</fullName>
    </recommendedName>
</protein>
<evidence type="ECO:0000256" key="3">
    <source>
        <dbReference type="ARBA" id="ARBA00023268"/>
    </source>
</evidence>
<accession>A0A2J8KUZ8</accession>
<dbReference type="PANTHER" id="PTHR48099">
    <property type="entry name" value="C-1-TETRAHYDROFOLATE SYNTHASE, CYTOPLASMIC-RELATED"/>
    <property type="match status" value="1"/>
</dbReference>
<dbReference type="Bgee" id="ENSPTRG00000012081">
    <property type="expression patterns" value="Expressed in hindlimb stylopod muscle and 21 other cell types or tissues"/>
</dbReference>
<reference evidence="5" key="3">
    <citation type="submission" date="2025-09" db="UniProtKB">
        <authorList>
            <consortium name="Ensembl"/>
        </authorList>
    </citation>
    <scope>IDENTIFICATION</scope>
</reference>
<dbReference type="Proteomes" id="UP000002277">
    <property type="component" value="Chromosome 2A"/>
</dbReference>
<dbReference type="SUPFAM" id="SSF51735">
    <property type="entry name" value="NAD(P)-binding Rossmann-fold domains"/>
    <property type="match status" value="1"/>
</dbReference>
<keyword evidence="1" id="KW-0378">Hydrolase</keyword>
<dbReference type="EMBL" id="AACZ04063586">
    <property type="status" value="NOT_ANNOTATED_CDS"/>
    <property type="molecule type" value="Genomic_DNA"/>
</dbReference>
<dbReference type="PROSITE" id="PS00767">
    <property type="entry name" value="THF_DHG_CYH_2"/>
    <property type="match status" value="1"/>
</dbReference>
<gene>
    <name evidence="5" type="primary">MTHFD2</name>
</gene>
<evidence type="ECO:0000256" key="1">
    <source>
        <dbReference type="ARBA" id="ARBA00022801"/>
    </source>
</evidence>
<evidence type="ECO:0000313" key="6">
    <source>
        <dbReference type="Proteomes" id="UP000002277"/>
    </source>
</evidence>
<name>A0A2I3T8C1_PANTR</name>
<feature type="domain" description="Tetrahydrofolate dehydrogenase/cyclohydrolase NAD(P)-binding" evidence="4">
    <location>
        <begin position="96"/>
        <end position="202"/>
    </location>
</feature>
<dbReference type="Gene3D" id="3.40.50.720">
    <property type="entry name" value="NAD(P)-binding Rossmann-like Domain"/>
    <property type="match status" value="1"/>
</dbReference>
<dbReference type="AlphaFoldDB" id="A0A2I3T8C1"/>
<keyword evidence="3" id="KW-0511">Multifunctional enzyme</keyword>
<dbReference type="PANTHER" id="PTHR48099:SF15">
    <property type="entry name" value="BIFUNCTIONAL METHYLENETETRAHYDROFOLATE DEHYDROGENASE_CYCLOHYDROLASE, MITOCHONDRIAL"/>
    <property type="match status" value="1"/>
</dbReference>
<proteinExistence type="predicted"/>
<dbReference type="CDD" id="cd01080">
    <property type="entry name" value="NAD_bind_m-THF_DH_Cyclohyd"/>
    <property type="match status" value="1"/>
</dbReference>
<dbReference type="Pfam" id="PF02882">
    <property type="entry name" value="THF_DHG_CYH_C"/>
    <property type="match status" value="1"/>
</dbReference>
<dbReference type="Gene3D" id="3.40.50.10860">
    <property type="entry name" value="Leucine Dehydrogenase, chain A, domain 1"/>
    <property type="match status" value="2"/>
</dbReference>